<dbReference type="AlphaFoldDB" id="A0A845G7U8"/>
<dbReference type="GO" id="GO:0000160">
    <property type="term" value="P:phosphorelay signal transduction system"/>
    <property type="evidence" value="ECO:0007669"/>
    <property type="project" value="UniProtKB-KW"/>
</dbReference>
<evidence type="ECO:0000256" key="2">
    <source>
        <dbReference type="PROSITE-ProRule" id="PRU00110"/>
    </source>
</evidence>
<evidence type="ECO:0000313" key="5">
    <source>
        <dbReference type="EMBL" id="MYM88997.1"/>
    </source>
</evidence>
<protein>
    <submittedName>
        <fullName evidence="5">Hybrid sensor and regulator</fullName>
    </submittedName>
</protein>
<feature type="region of interest" description="Disordered" evidence="3">
    <location>
        <begin position="1"/>
        <end position="27"/>
    </location>
</feature>
<comment type="caution">
    <text evidence="5">The sequence shown here is derived from an EMBL/GenBank/DDBJ whole genome shotgun (WGS) entry which is preliminary data.</text>
</comment>
<reference evidence="5 6" key="1">
    <citation type="submission" date="2020-01" db="EMBL/GenBank/DDBJ databases">
        <title>Novel species isolated from a subtropical stream in China.</title>
        <authorList>
            <person name="Lu H."/>
        </authorList>
    </citation>
    <scope>NUCLEOTIDE SEQUENCE [LARGE SCALE GENOMIC DNA]</scope>
    <source>
        <strain evidence="5 6">FT82W</strain>
    </source>
</reference>
<dbReference type="Pfam" id="PF01627">
    <property type="entry name" value="Hpt"/>
    <property type="match status" value="1"/>
</dbReference>
<dbReference type="RefSeq" id="WP_161097980.1">
    <property type="nucleotide sequence ID" value="NZ_WWCW01000061.1"/>
</dbReference>
<dbReference type="InterPro" id="IPR036641">
    <property type="entry name" value="HPT_dom_sf"/>
</dbReference>
<gene>
    <name evidence="5" type="ORF">GTP91_17695</name>
</gene>
<evidence type="ECO:0000256" key="3">
    <source>
        <dbReference type="SAM" id="MobiDB-lite"/>
    </source>
</evidence>
<feature type="compositionally biased region" description="Low complexity" evidence="3">
    <location>
        <begin position="10"/>
        <end position="20"/>
    </location>
</feature>
<keyword evidence="2" id="KW-0597">Phosphoprotein</keyword>
<dbReference type="PROSITE" id="PS50894">
    <property type="entry name" value="HPT"/>
    <property type="match status" value="1"/>
</dbReference>
<evidence type="ECO:0000256" key="1">
    <source>
        <dbReference type="ARBA" id="ARBA00023012"/>
    </source>
</evidence>
<keyword evidence="1" id="KW-0902">Two-component regulatory system</keyword>
<evidence type="ECO:0000313" key="6">
    <source>
        <dbReference type="Proteomes" id="UP000470302"/>
    </source>
</evidence>
<proteinExistence type="predicted"/>
<dbReference type="SUPFAM" id="SSF47226">
    <property type="entry name" value="Histidine-containing phosphotransfer domain, HPT domain"/>
    <property type="match status" value="1"/>
</dbReference>
<name>A0A845G7U8_9BURK</name>
<feature type="non-terminal residue" evidence="5">
    <location>
        <position position="1"/>
    </location>
</feature>
<evidence type="ECO:0000259" key="4">
    <source>
        <dbReference type="PROSITE" id="PS50894"/>
    </source>
</evidence>
<dbReference type="Proteomes" id="UP000470302">
    <property type="component" value="Unassembled WGS sequence"/>
</dbReference>
<dbReference type="Gene3D" id="1.20.120.160">
    <property type="entry name" value="HPT domain"/>
    <property type="match status" value="1"/>
</dbReference>
<sequence length="147" mass="15869">PPLRAMDPGAAPAATHAEAAPPAPEPLPEEEEALLDVAALAQTFGGKADKMRKYALLFLESAHDGMREVDAALAQEDLVHLSELGHRIKSSARAVGAMRFGELCLALEKVRHDADCANARQLVQQLHAMLAVLDRRMEQELLAYDPG</sequence>
<dbReference type="EMBL" id="WWCW01000061">
    <property type="protein sequence ID" value="MYM88997.1"/>
    <property type="molecule type" value="Genomic_DNA"/>
</dbReference>
<organism evidence="5 6">
    <name type="scientific">Duganella vulcania</name>
    <dbReference type="NCBI Taxonomy" id="2692166"/>
    <lineage>
        <taxon>Bacteria</taxon>
        <taxon>Pseudomonadati</taxon>
        <taxon>Pseudomonadota</taxon>
        <taxon>Betaproteobacteria</taxon>
        <taxon>Burkholderiales</taxon>
        <taxon>Oxalobacteraceae</taxon>
        <taxon>Telluria group</taxon>
        <taxon>Duganella</taxon>
    </lineage>
</organism>
<dbReference type="InterPro" id="IPR008207">
    <property type="entry name" value="Sig_transdc_His_kin_Hpt_dom"/>
</dbReference>
<feature type="modified residue" description="Phosphohistidine" evidence="2">
    <location>
        <position position="86"/>
    </location>
</feature>
<dbReference type="GO" id="GO:0004672">
    <property type="term" value="F:protein kinase activity"/>
    <property type="evidence" value="ECO:0007669"/>
    <property type="project" value="UniProtKB-ARBA"/>
</dbReference>
<feature type="domain" description="HPt" evidence="4">
    <location>
        <begin position="47"/>
        <end position="140"/>
    </location>
</feature>
<accession>A0A845G7U8</accession>